<feature type="domain" description="DUF3772" evidence="10">
    <location>
        <begin position="154"/>
        <end position="201"/>
    </location>
</feature>
<evidence type="ECO:0000256" key="5">
    <source>
        <dbReference type="ARBA" id="ARBA00022989"/>
    </source>
</evidence>
<reference evidence="12 13" key="1">
    <citation type="submission" date="2024-04" db="EMBL/GenBank/DDBJ databases">
        <title>Draft genome sequence of Pseudophaeobacter arcticus NBRC 116598.</title>
        <authorList>
            <person name="Miyakawa T."/>
            <person name="Kusuya Y."/>
            <person name="Miura T."/>
        </authorList>
    </citation>
    <scope>NUCLEOTIDE SEQUENCE [LARGE SCALE GENOMIC DNA]</scope>
    <source>
        <strain evidence="12 13">SU-CL00105</strain>
    </source>
</reference>
<feature type="transmembrane region" description="Helical" evidence="8">
    <location>
        <begin position="265"/>
        <end position="288"/>
    </location>
</feature>
<feature type="transmembrane region" description="Helical" evidence="8">
    <location>
        <begin position="441"/>
        <end position="458"/>
    </location>
</feature>
<dbReference type="SUPFAM" id="SSF50182">
    <property type="entry name" value="Sm-like ribonucleoproteins"/>
    <property type="match status" value="1"/>
</dbReference>
<evidence type="ECO:0000256" key="8">
    <source>
        <dbReference type="SAM" id="Phobius"/>
    </source>
</evidence>
<dbReference type="SUPFAM" id="SSF82689">
    <property type="entry name" value="Mechanosensitive channel protein MscS (YggB), C-terminal domain"/>
    <property type="match status" value="1"/>
</dbReference>
<feature type="compositionally biased region" description="Basic and acidic residues" evidence="7">
    <location>
        <begin position="837"/>
        <end position="859"/>
    </location>
</feature>
<dbReference type="EMBL" id="BAABWU010000011">
    <property type="protein sequence ID" value="GAA6197385.1"/>
    <property type="molecule type" value="Genomic_DNA"/>
</dbReference>
<gene>
    <name evidence="12" type="ORF">NBRC116598_28290</name>
</gene>
<evidence type="ECO:0000256" key="4">
    <source>
        <dbReference type="ARBA" id="ARBA00022692"/>
    </source>
</evidence>
<evidence type="ECO:0000256" key="7">
    <source>
        <dbReference type="SAM" id="MobiDB-lite"/>
    </source>
</evidence>
<keyword evidence="3" id="KW-1003">Cell membrane</keyword>
<dbReference type="RefSeq" id="WP_353401004.1">
    <property type="nucleotide sequence ID" value="NZ_BAABWU010000011.1"/>
</dbReference>
<comment type="similarity">
    <text evidence="2">Belongs to the MscS (TC 1.A.23) family.</text>
</comment>
<evidence type="ECO:0000313" key="12">
    <source>
        <dbReference type="EMBL" id="GAA6197385.1"/>
    </source>
</evidence>
<feature type="transmembrane region" description="Helical" evidence="8">
    <location>
        <begin position="549"/>
        <end position="571"/>
    </location>
</feature>
<feature type="compositionally biased region" description="Polar residues" evidence="7">
    <location>
        <begin position="819"/>
        <end position="834"/>
    </location>
</feature>
<dbReference type="InterPro" id="IPR052702">
    <property type="entry name" value="MscS-like_channel"/>
</dbReference>
<protein>
    <submittedName>
        <fullName evidence="12">DUF3772 domain-containing protein</fullName>
    </submittedName>
</protein>
<keyword evidence="5 8" id="KW-1133">Transmembrane helix</keyword>
<feature type="transmembrane region" description="Helical" evidence="8">
    <location>
        <begin position="502"/>
        <end position="529"/>
    </location>
</feature>
<dbReference type="InterPro" id="IPR049278">
    <property type="entry name" value="MS_channel_C"/>
</dbReference>
<sequence length="859" mass="93239">MTTAFRQSARARCATTALWSHALLTRLIAVFALWLAVTVLGSIAAAGPVFAQMAAQQQTYMQEWESTALRAEQSIDSRRASSAAFEQLRKELTSFRQDFQAEKSKNKQRIQTLTNQISALGEPPAEGETEPEDIAALREQLTSQLNQLKSPRLIAESAFSRADGLISEVDSIIRERRTKYLLQRGPSPLNPELWPDALAALGWAGRTLWLETKSQIGSDTTVEKIWGSFPEILLLVLLGSFLLLRGRFWARAMGGRLRMMGARGTGVWTFIVSLLQVALPLLGILLLTTSLEVSGILGVRGTLMLEHLPGWALILFSFHWLGDQLFKAPEEVSLVPFAVARRGEARLMIDLWAVILVLQDVLYELYQLEKTSVDTQSVLSFPLILAAALVMYRLNMLGVSKAEAEPSELAQGAADKAEPDTEQETRISIGASRLFDVVRRGAFFLGFAAPLLAAVGYVNAAEALIYPAISTLLLLAVLFVVQRFAGDLYGFVSGQGDAARDSLVLVAVGFTLSLIALPLLSLIWGARVADMTELWSTFLAGFQIGDTQISPVAFLSFVVVFALGYGVTRVVQSTLRTSLLPKTKIDPGGQNAIVSGLGYVGVFLAALVAISMAGLDLSSLAIVAGALSVGIGFGLQTIVSNFVSGIILLVERPISKGDWIEVGGLMGYVRDISVRSTRIETFDRSDVIVPNSDLITGTVTNYTRGNTVGRVIVPVGVAYGTDPRRVEAILNEIAQSHPMVLLKPAPSVIFQGFGADSLDFEIRAILRDVNWVLSVKSDLNYEIAARFAAEEIEIPFAQRDLWIRNPEAFAQSKAKDAQPDQNSVQATTGASTGTRLAVDRPDLDDMHDSAAEADPDADR</sequence>
<keyword evidence="4 8" id="KW-0812">Transmembrane</keyword>
<feature type="transmembrane region" description="Helical" evidence="8">
    <location>
        <begin position="621"/>
        <end position="650"/>
    </location>
</feature>
<dbReference type="InterPro" id="IPR006685">
    <property type="entry name" value="MscS_channel_2nd"/>
</dbReference>
<dbReference type="Gene3D" id="2.30.30.60">
    <property type="match status" value="1"/>
</dbReference>
<feature type="domain" description="Mechanosensitive ion channel MscS C-terminal" evidence="11">
    <location>
        <begin position="712"/>
        <end position="794"/>
    </location>
</feature>
<feature type="domain" description="Mechanosensitive ion channel MscS" evidence="9">
    <location>
        <begin position="637"/>
        <end position="704"/>
    </location>
</feature>
<dbReference type="Proteomes" id="UP001441944">
    <property type="component" value="Unassembled WGS sequence"/>
</dbReference>
<comment type="caution">
    <text evidence="12">The sequence shown here is derived from an EMBL/GenBank/DDBJ whole genome shotgun (WGS) entry which is preliminary data.</text>
</comment>
<dbReference type="Pfam" id="PF00924">
    <property type="entry name" value="MS_channel_2nd"/>
    <property type="match status" value="1"/>
</dbReference>
<evidence type="ECO:0000256" key="6">
    <source>
        <dbReference type="ARBA" id="ARBA00023136"/>
    </source>
</evidence>
<evidence type="ECO:0000259" key="9">
    <source>
        <dbReference type="Pfam" id="PF00924"/>
    </source>
</evidence>
<accession>A0ABQ0ANC9</accession>
<dbReference type="InterPro" id="IPR010920">
    <property type="entry name" value="LSM_dom_sf"/>
</dbReference>
<evidence type="ECO:0000256" key="2">
    <source>
        <dbReference type="ARBA" id="ARBA00008017"/>
    </source>
</evidence>
<evidence type="ECO:0000259" key="10">
    <source>
        <dbReference type="Pfam" id="PF12607"/>
    </source>
</evidence>
<dbReference type="Pfam" id="PF12607">
    <property type="entry name" value="DUF3772"/>
    <property type="match status" value="1"/>
</dbReference>
<proteinExistence type="inferred from homology"/>
<dbReference type="InterPro" id="IPR011014">
    <property type="entry name" value="MscS_channel_TM-2"/>
</dbReference>
<evidence type="ECO:0000259" key="11">
    <source>
        <dbReference type="Pfam" id="PF21082"/>
    </source>
</evidence>
<evidence type="ECO:0000256" key="1">
    <source>
        <dbReference type="ARBA" id="ARBA00004651"/>
    </source>
</evidence>
<feature type="region of interest" description="Disordered" evidence="7">
    <location>
        <begin position="810"/>
        <end position="859"/>
    </location>
</feature>
<name>A0ABQ0ANC9_9RHOB</name>
<feature type="transmembrane region" description="Helical" evidence="8">
    <location>
        <begin position="225"/>
        <end position="244"/>
    </location>
</feature>
<feature type="transmembrane region" description="Helical" evidence="8">
    <location>
        <begin position="592"/>
        <end position="615"/>
    </location>
</feature>
<evidence type="ECO:0000313" key="13">
    <source>
        <dbReference type="Proteomes" id="UP001441944"/>
    </source>
</evidence>
<comment type="subcellular location">
    <subcellularLocation>
        <location evidence="1">Cell membrane</location>
        <topology evidence="1">Multi-pass membrane protein</topology>
    </subcellularLocation>
</comment>
<dbReference type="PANTHER" id="PTHR30347">
    <property type="entry name" value="POTASSIUM CHANNEL RELATED"/>
    <property type="match status" value="1"/>
</dbReference>
<organism evidence="12 13">
    <name type="scientific">Pseudophaeobacter arcticus</name>
    <dbReference type="NCBI Taxonomy" id="385492"/>
    <lineage>
        <taxon>Bacteria</taxon>
        <taxon>Pseudomonadati</taxon>
        <taxon>Pseudomonadota</taxon>
        <taxon>Alphaproteobacteria</taxon>
        <taxon>Rhodobacterales</taxon>
        <taxon>Paracoccaceae</taxon>
        <taxon>Pseudophaeobacter</taxon>
    </lineage>
</organism>
<dbReference type="SUPFAM" id="SSF82861">
    <property type="entry name" value="Mechanosensitive channel protein MscS (YggB), transmembrane region"/>
    <property type="match status" value="1"/>
</dbReference>
<keyword evidence="13" id="KW-1185">Reference proteome</keyword>
<dbReference type="Gene3D" id="1.10.287.1260">
    <property type="match status" value="1"/>
</dbReference>
<dbReference type="Pfam" id="PF21082">
    <property type="entry name" value="MS_channel_3rd"/>
    <property type="match status" value="1"/>
</dbReference>
<dbReference type="Gene3D" id="3.30.70.100">
    <property type="match status" value="1"/>
</dbReference>
<dbReference type="InterPro" id="IPR023408">
    <property type="entry name" value="MscS_beta-dom_sf"/>
</dbReference>
<dbReference type="InterPro" id="IPR022249">
    <property type="entry name" value="DUF3772"/>
</dbReference>
<keyword evidence="6 8" id="KW-0472">Membrane</keyword>
<evidence type="ECO:0000256" key="3">
    <source>
        <dbReference type="ARBA" id="ARBA00022475"/>
    </source>
</evidence>
<feature type="transmembrane region" description="Helical" evidence="8">
    <location>
        <begin position="464"/>
        <end position="481"/>
    </location>
</feature>
<dbReference type="PANTHER" id="PTHR30347:SF1">
    <property type="entry name" value="MECHANOSENSITIVE CHANNEL MSCK"/>
    <property type="match status" value="1"/>
</dbReference>
<dbReference type="InterPro" id="IPR011066">
    <property type="entry name" value="MscS_channel_C_sf"/>
</dbReference>